<dbReference type="InterPro" id="IPR036237">
    <property type="entry name" value="Xyl_isomerase-like_sf"/>
</dbReference>
<dbReference type="Proteomes" id="UP000192596">
    <property type="component" value="Unassembled WGS sequence"/>
</dbReference>
<accession>A0A1V8TC82</accession>
<reference evidence="3" key="1">
    <citation type="submission" date="2017-03" db="EMBL/GenBank/DDBJ databases">
        <title>Genomes of endolithic fungi from Antarctica.</title>
        <authorList>
            <person name="Coleine C."/>
            <person name="Masonjones S."/>
            <person name="Stajich J.E."/>
        </authorList>
    </citation>
    <scope>NUCLEOTIDE SEQUENCE [LARGE SCALE GENOMIC DNA]</scope>
    <source>
        <strain evidence="3">CCFEE 5527</strain>
    </source>
</reference>
<dbReference type="OrthoDB" id="5360893at2759"/>
<dbReference type="InParanoid" id="A0A1V8TC82"/>
<gene>
    <name evidence="2" type="ORF">B0A48_05758</name>
</gene>
<dbReference type="AlphaFoldDB" id="A0A1V8TC82"/>
<dbReference type="Pfam" id="PF01261">
    <property type="entry name" value="AP_endonuc_2"/>
    <property type="match status" value="1"/>
</dbReference>
<dbReference type="STRING" id="1507870.A0A1V8TC82"/>
<protein>
    <recommendedName>
        <fullName evidence="1">Xylose isomerase-like TIM barrel domain-containing protein</fullName>
    </recommendedName>
</protein>
<dbReference type="PANTHER" id="PTHR12110">
    <property type="entry name" value="HYDROXYPYRUVATE ISOMERASE"/>
    <property type="match status" value="1"/>
</dbReference>
<name>A0A1V8TC82_9PEZI</name>
<feature type="domain" description="Xylose isomerase-like TIM barrel" evidence="1">
    <location>
        <begin position="53"/>
        <end position="352"/>
    </location>
</feature>
<dbReference type="PANTHER" id="PTHR12110:SF56">
    <property type="entry name" value="DEHYDRATASE, PUTATIVE (AFU_ORTHOLOGUE AFUA_6G08740)-RELATED"/>
    <property type="match status" value="1"/>
</dbReference>
<proteinExistence type="predicted"/>
<evidence type="ECO:0000313" key="2">
    <source>
        <dbReference type="EMBL" id="OQO08868.1"/>
    </source>
</evidence>
<dbReference type="InterPro" id="IPR050312">
    <property type="entry name" value="IolE/XylAMocC-like"/>
</dbReference>
<organism evidence="2 3">
    <name type="scientific">Cryoendolithus antarcticus</name>
    <dbReference type="NCBI Taxonomy" id="1507870"/>
    <lineage>
        <taxon>Eukaryota</taxon>
        <taxon>Fungi</taxon>
        <taxon>Dikarya</taxon>
        <taxon>Ascomycota</taxon>
        <taxon>Pezizomycotina</taxon>
        <taxon>Dothideomycetes</taxon>
        <taxon>Dothideomycetidae</taxon>
        <taxon>Cladosporiales</taxon>
        <taxon>Cladosporiaceae</taxon>
        <taxon>Cryoendolithus</taxon>
    </lineage>
</organism>
<evidence type="ECO:0000259" key="1">
    <source>
        <dbReference type="Pfam" id="PF01261"/>
    </source>
</evidence>
<comment type="caution">
    <text evidence="2">The sequence shown here is derived from an EMBL/GenBank/DDBJ whole genome shotgun (WGS) entry which is preliminary data.</text>
</comment>
<dbReference type="InterPro" id="IPR013022">
    <property type="entry name" value="Xyl_isomerase-like_TIM-brl"/>
</dbReference>
<dbReference type="Gene3D" id="3.20.20.150">
    <property type="entry name" value="Divalent-metal-dependent TIM barrel enzymes"/>
    <property type="match status" value="1"/>
</dbReference>
<sequence length="372" mass="41627">MPDSRLEAFFASERKYNAERKNALTKESLSQIPVAFASCSIGCKPSHTLPKKLDAIAKAGFTAIELSMPDLLDFANSTKADGNQEVGPYDFDHLCTAATEVKRLCESHNLKILILQPFANFEGWPEGSSEREDAFTRLRDWIRIMQAAGTDMLQVGSSDSPAEKIGTDRSRFVKDLQELADLLAEKGFRVAYENWCWSTHAPDWQNVWDICQKVDRPNFGLCLDTFQSAGGEWGDPTTGSGMVEDGRSLEQVTADWQASCKKLASTIPAEKIFFLQISDAYKPKSPFPKDVDESGLRPRGRWSHDFRPLPFTGYLPTVDFAKAVLGTGFRGYFSYEIFDGGPEGKGIEYEMEDFAREAMRCQKKLLEACVDN</sequence>
<evidence type="ECO:0000313" key="3">
    <source>
        <dbReference type="Proteomes" id="UP000192596"/>
    </source>
</evidence>
<keyword evidence="3" id="KW-1185">Reference proteome</keyword>
<dbReference type="SUPFAM" id="SSF51658">
    <property type="entry name" value="Xylose isomerase-like"/>
    <property type="match status" value="1"/>
</dbReference>
<dbReference type="EMBL" id="NAJO01000011">
    <property type="protein sequence ID" value="OQO08868.1"/>
    <property type="molecule type" value="Genomic_DNA"/>
</dbReference>